<feature type="repeat" description="ANK" evidence="5">
    <location>
        <begin position="426"/>
        <end position="458"/>
    </location>
</feature>
<evidence type="ECO:0000256" key="7">
    <source>
        <dbReference type="SAM" id="SignalP"/>
    </source>
</evidence>
<sequence length="1135" mass="133677">MVLSYLFLQISYLLFQFHLPSSAKCRNDLKFLRLKIFQTIGVEEQIQNLEQFNLQWRIQEQWLEHEGWEEGNLCYEIMEIREAQLLFILLNLMHFFVHEEINLLEAAQDGKLDFIKKQLLSLTSKQQDSLTSKHLQDACKKSDYYGRNALHYVNKYFIKAAYRGHYDVVEYFLDLHCLDLNSKDNQGNSALMLVCVRGYNQDIDESTIKPRDKQLIAETKYKIAKLLLQRGATLGEYLKDYINNPLHWSCFYGDFKLTQLLLWKNPNLMLKKNDRKQFPIDVALMKGKDQETQKKVVKYLIVKFLAHFFKSEQHIQQLKSLDENMEESEFDLNQEEIHKDTVDRRKYEMVGLNYLFWASVLGDLELVKPLLKQQFSPFAPSYKGRNAVHAAAYHGHDKLIELFFESENQMKKFNVKKLVNIMTIEKPQSALHIAVEQGHEKIVRYLIKIGADHHLYNFRNQTAFASSRSVAIKELRQTLLKTEKNLIKSGYKYVLVGTNASENLVKQQLDNIKTKVKVGKFKAVPIRSYDESCFYYIIKVSNELKNLVADYEKMMIYNFKEGIICQFDRSKAETYENFHHYHDQQIILSLLYDEFDLDQFLHDKLLLDHFPLHDDEEKVLIYNQWKREKWELLKEPLSLKSNQCRTPSAIKAYFGAEVGFFFVFLSFFTTWLFIPAVPGIMLGVYVYATNEINSLFVPIYTIALAVWATIFFEFWKRKQSEMMFQFDMHVETEEKQTIPSFKGQFWIEDVTHKIEIKYSTRDRWKYYKSVTPLVLLAVILIAGEQIGYYYIIQLKERTTEFTILCSIGLGISIKITNEIFNYFARLSLEYENHQYQNELEDVYIIKVFSFAFLNSFGRLFYKSVIDPDADELNIMSITFTIVWAIMHYLRFTIIPLIHYSIKKYFLNKEFELFLEGKWRKMYTSQMASILDNETQNQTNKSFDRKSMGYKKFLRSVELNKIMIPTPNHVDQFTYFILQFCMVTMFSASSQLIPIAILIFNIINLDGLLYGFITFVKRPRAEAKKSIGLWNSVLLIVGYIGTIINCLTIYYANQDQLNNLIGKVDETDESSQALRNFLLLIAAEHIVIGLKFIIETVIPDEPGWVTKVLKRQEYLLEQMMKNVEIDGSQCEKLKDD</sequence>
<keyword evidence="10" id="KW-1185">Reference proteome</keyword>
<comment type="caution">
    <text evidence="9">The sequence shown here is derived from an EMBL/GenBank/DDBJ whole genome shotgun (WGS) entry which is preliminary data.</text>
</comment>
<feature type="transmembrane region" description="Helical" evidence="6">
    <location>
        <begin position="770"/>
        <end position="791"/>
    </location>
</feature>
<dbReference type="GO" id="GO:0016020">
    <property type="term" value="C:membrane"/>
    <property type="evidence" value="ECO:0007669"/>
    <property type="project" value="UniProtKB-SubCell"/>
</dbReference>
<dbReference type="PANTHER" id="PTHR12308">
    <property type="entry name" value="ANOCTAMIN"/>
    <property type="match status" value="1"/>
</dbReference>
<keyword evidence="3 6" id="KW-1133">Transmembrane helix</keyword>
<comment type="subcellular location">
    <subcellularLocation>
        <location evidence="1">Membrane</location>
        <topology evidence="1">Multi-pass membrane protein</topology>
    </subcellularLocation>
</comment>
<evidence type="ECO:0000256" key="2">
    <source>
        <dbReference type="ARBA" id="ARBA00022692"/>
    </source>
</evidence>
<gene>
    <name evidence="9" type="ORF">POCTA_138.1.T0060211</name>
</gene>
<feature type="signal peptide" evidence="7">
    <location>
        <begin position="1"/>
        <end position="25"/>
    </location>
</feature>
<reference evidence="9" key="1">
    <citation type="submission" date="2021-01" db="EMBL/GenBank/DDBJ databases">
        <authorList>
            <consortium name="Genoscope - CEA"/>
            <person name="William W."/>
        </authorList>
    </citation>
    <scope>NUCLEOTIDE SEQUENCE</scope>
</reference>
<feature type="transmembrane region" description="Helical" evidence="6">
    <location>
        <begin position="991"/>
        <end position="1015"/>
    </location>
</feature>
<dbReference type="PROSITE" id="PS50297">
    <property type="entry name" value="ANK_REP_REGION"/>
    <property type="match status" value="1"/>
</dbReference>
<accession>A0A8S1S462</accession>
<dbReference type="SMART" id="SM00248">
    <property type="entry name" value="ANK"/>
    <property type="match status" value="6"/>
</dbReference>
<dbReference type="Pfam" id="PF12796">
    <property type="entry name" value="Ank_2"/>
    <property type="match status" value="1"/>
</dbReference>
<dbReference type="OMA" id="IINCLTI"/>
<name>A0A8S1S462_PAROT</name>
<feature type="chain" id="PRO_5035840435" description="Anoctamin transmembrane domain-containing protein" evidence="7">
    <location>
        <begin position="26"/>
        <end position="1135"/>
    </location>
</feature>
<dbReference type="GO" id="GO:0005254">
    <property type="term" value="F:chloride channel activity"/>
    <property type="evidence" value="ECO:0007669"/>
    <property type="project" value="TreeGrafter"/>
</dbReference>
<feature type="domain" description="Anoctamin transmembrane" evidence="8">
    <location>
        <begin position="650"/>
        <end position="1111"/>
    </location>
</feature>
<proteinExistence type="predicted"/>
<evidence type="ECO:0000256" key="1">
    <source>
        <dbReference type="ARBA" id="ARBA00004141"/>
    </source>
</evidence>
<feature type="transmembrane region" description="Helical" evidence="6">
    <location>
        <begin position="843"/>
        <end position="861"/>
    </location>
</feature>
<evidence type="ECO:0000256" key="3">
    <source>
        <dbReference type="ARBA" id="ARBA00022989"/>
    </source>
</evidence>
<keyword evidence="2 6" id="KW-0812">Transmembrane</keyword>
<keyword evidence="5" id="KW-0040">ANK repeat</keyword>
<dbReference type="InterPro" id="IPR049452">
    <property type="entry name" value="Anoctamin_TM"/>
</dbReference>
<evidence type="ECO:0000256" key="5">
    <source>
        <dbReference type="PROSITE-ProRule" id="PRU00023"/>
    </source>
</evidence>
<dbReference type="EMBL" id="CAJJDP010000005">
    <property type="protein sequence ID" value="CAD8135088.1"/>
    <property type="molecule type" value="Genomic_DNA"/>
</dbReference>
<dbReference type="AlphaFoldDB" id="A0A8S1S462"/>
<evidence type="ECO:0000259" key="8">
    <source>
        <dbReference type="Pfam" id="PF04547"/>
    </source>
</evidence>
<feature type="transmembrane region" description="Helical" evidence="6">
    <location>
        <begin position="695"/>
        <end position="715"/>
    </location>
</feature>
<organism evidence="9 10">
    <name type="scientific">Paramecium octaurelia</name>
    <dbReference type="NCBI Taxonomy" id="43137"/>
    <lineage>
        <taxon>Eukaryota</taxon>
        <taxon>Sar</taxon>
        <taxon>Alveolata</taxon>
        <taxon>Ciliophora</taxon>
        <taxon>Intramacronucleata</taxon>
        <taxon>Oligohymenophorea</taxon>
        <taxon>Peniculida</taxon>
        <taxon>Parameciidae</taxon>
        <taxon>Paramecium</taxon>
    </lineage>
</organism>
<dbReference type="Proteomes" id="UP000683925">
    <property type="component" value="Unassembled WGS sequence"/>
</dbReference>
<evidence type="ECO:0000313" key="10">
    <source>
        <dbReference type="Proteomes" id="UP000683925"/>
    </source>
</evidence>
<dbReference type="Pfam" id="PF04547">
    <property type="entry name" value="Anoctamin"/>
    <property type="match status" value="1"/>
</dbReference>
<evidence type="ECO:0000256" key="6">
    <source>
        <dbReference type="SAM" id="Phobius"/>
    </source>
</evidence>
<dbReference type="PROSITE" id="PS50088">
    <property type="entry name" value="ANK_REPEAT"/>
    <property type="match status" value="1"/>
</dbReference>
<protein>
    <recommendedName>
        <fullName evidence="8">Anoctamin transmembrane domain-containing protein</fullName>
    </recommendedName>
</protein>
<keyword evidence="7" id="KW-0732">Signal</keyword>
<dbReference type="PANTHER" id="PTHR12308:SF73">
    <property type="entry name" value="ANOCTAMIN"/>
    <property type="match status" value="1"/>
</dbReference>
<evidence type="ECO:0000313" key="9">
    <source>
        <dbReference type="EMBL" id="CAD8135088.1"/>
    </source>
</evidence>
<feature type="transmembrane region" description="Helical" evidence="6">
    <location>
        <begin position="873"/>
        <end position="897"/>
    </location>
</feature>
<keyword evidence="4 6" id="KW-0472">Membrane</keyword>
<dbReference type="InterPro" id="IPR007632">
    <property type="entry name" value="Anoctamin"/>
</dbReference>
<dbReference type="OrthoDB" id="296386at2759"/>
<evidence type="ECO:0000256" key="4">
    <source>
        <dbReference type="ARBA" id="ARBA00023136"/>
    </source>
</evidence>
<dbReference type="InterPro" id="IPR002110">
    <property type="entry name" value="Ankyrin_rpt"/>
</dbReference>
<feature type="transmembrane region" description="Helical" evidence="6">
    <location>
        <begin position="1027"/>
        <end position="1052"/>
    </location>
</feature>
<feature type="transmembrane region" description="Helical" evidence="6">
    <location>
        <begin position="660"/>
        <end position="688"/>
    </location>
</feature>